<protein>
    <recommendedName>
        <fullName evidence="8">Major facilitator superfamily (MFS) profile domain-containing protein</fullName>
    </recommendedName>
</protein>
<feature type="region of interest" description="Disordered" evidence="6">
    <location>
        <begin position="275"/>
        <end position="311"/>
    </location>
</feature>
<dbReference type="Gene3D" id="1.20.1250.20">
    <property type="entry name" value="MFS general substrate transporter like domains"/>
    <property type="match status" value="2"/>
</dbReference>
<keyword evidence="2" id="KW-0813">Transport</keyword>
<accession>A0A8X7NBL2</accession>
<dbReference type="AlphaFoldDB" id="A0A8X7NBL2"/>
<organism evidence="9 10">
    <name type="scientific">Tilletia walkeri</name>
    <dbReference type="NCBI Taxonomy" id="117179"/>
    <lineage>
        <taxon>Eukaryota</taxon>
        <taxon>Fungi</taxon>
        <taxon>Dikarya</taxon>
        <taxon>Basidiomycota</taxon>
        <taxon>Ustilaginomycotina</taxon>
        <taxon>Exobasidiomycetes</taxon>
        <taxon>Tilletiales</taxon>
        <taxon>Tilletiaceae</taxon>
        <taxon>Tilletia</taxon>
    </lineage>
</organism>
<keyword evidence="5 7" id="KW-0472">Membrane</keyword>
<evidence type="ECO:0000256" key="6">
    <source>
        <dbReference type="SAM" id="MobiDB-lite"/>
    </source>
</evidence>
<dbReference type="GO" id="GO:0022857">
    <property type="term" value="F:transmembrane transporter activity"/>
    <property type="evidence" value="ECO:0007669"/>
    <property type="project" value="InterPro"/>
</dbReference>
<evidence type="ECO:0000313" key="10">
    <source>
        <dbReference type="Proteomes" id="UP000078113"/>
    </source>
</evidence>
<dbReference type="PANTHER" id="PTHR43791:SF36">
    <property type="entry name" value="TRANSPORTER, PUTATIVE (AFU_ORTHOLOGUE AFUA_6G08340)-RELATED"/>
    <property type="match status" value="1"/>
</dbReference>
<dbReference type="InterPro" id="IPR020846">
    <property type="entry name" value="MFS_dom"/>
</dbReference>
<sequence length="573" mass="62613">MISAQHDNLTEAQQQQAIAVAETEALRKRAIRKLDWRTLPFLTLAWLANFIDRTSIGNAATLHLTQDLKLHGLQLNTALAAFYVSYILSEIPSNIMLKKLGGDKWIPSLILAWAIVTTLTCLVQDFEGLVTIRVFLGLCEGGVLPGMTLYLSLLYPRYELQQRIGIFYAAAALSGSFGGLLAYLIHKLDGVGGLAGWRYIFLLEGCATVLIAILGFVIMPSSVAGAKFLTQEERNACLAAMNPDIAASLMSTNSATRADNDSDIDQVRDITTLRGSDEAATPNEKEANEKEKETSSVKSLSQQSRVLTTTSSGPRDAIRIAAAAGAKFDASAVEKFEWREVRRGLCEVQVWLTGLAYLCMLNSLYSYSLFLPTILRSMYPDVTPARLQLLSVPPYVPAAVMCIVIAIAADRARMRVPFMLVLLPISMVGYIILLTVHSAEAKYAGVFLAALGVYPATPCVLSILPNNCSGHFKRATAVALQLAIANCAGFVATFAYQSKFAKDNYKQGHWVVLGSLILAEVLLIAQVFYVRWENAARASGKRDHQIADYQKLVAEGKTQAPIGDRSPTYRFVI</sequence>
<feature type="transmembrane region" description="Helical" evidence="7">
    <location>
        <begin position="197"/>
        <end position="219"/>
    </location>
</feature>
<dbReference type="EMBL" id="LWDG02000115">
    <property type="protein sequence ID" value="KAE8269020.1"/>
    <property type="molecule type" value="Genomic_DNA"/>
</dbReference>
<dbReference type="FunFam" id="1.20.1250.20:FF:000013">
    <property type="entry name" value="MFS general substrate transporter"/>
    <property type="match status" value="1"/>
</dbReference>
<feature type="transmembrane region" description="Helical" evidence="7">
    <location>
        <begin position="443"/>
        <end position="464"/>
    </location>
</feature>
<feature type="transmembrane region" description="Helical" evidence="7">
    <location>
        <begin position="387"/>
        <end position="409"/>
    </location>
</feature>
<feature type="transmembrane region" description="Helical" evidence="7">
    <location>
        <begin position="416"/>
        <end position="437"/>
    </location>
</feature>
<dbReference type="PANTHER" id="PTHR43791">
    <property type="entry name" value="PERMEASE-RELATED"/>
    <property type="match status" value="1"/>
</dbReference>
<dbReference type="Pfam" id="PF07690">
    <property type="entry name" value="MFS_1"/>
    <property type="match status" value="1"/>
</dbReference>
<comment type="subcellular location">
    <subcellularLocation>
        <location evidence="1">Membrane</location>
        <topology evidence="1">Multi-pass membrane protein</topology>
    </subcellularLocation>
</comment>
<dbReference type="SUPFAM" id="SSF103473">
    <property type="entry name" value="MFS general substrate transporter"/>
    <property type="match status" value="1"/>
</dbReference>
<evidence type="ECO:0000256" key="3">
    <source>
        <dbReference type="ARBA" id="ARBA00022692"/>
    </source>
</evidence>
<feature type="domain" description="Major facilitator superfamily (MFS) profile" evidence="8">
    <location>
        <begin position="38"/>
        <end position="537"/>
    </location>
</feature>
<dbReference type="InterPro" id="IPR036259">
    <property type="entry name" value="MFS_trans_sf"/>
</dbReference>
<feature type="transmembrane region" description="Helical" evidence="7">
    <location>
        <begin position="476"/>
        <end position="496"/>
    </location>
</feature>
<evidence type="ECO:0000256" key="4">
    <source>
        <dbReference type="ARBA" id="ARBA00022989"/>
    </source>
</evidence>
<proteinExistence type="predicted"/>
<keyword evidence="4 7" id="KW-1133">Transmembrane helix</keyword>
<feature type="transmembrane region" description="Helical" evidence="7">
    <location>
        <begin position="132"/>
        <end position="153"/>
    </location>
</feature>
<reference evidence="9" key="1">
    <citation type="submission" date="2016-04" db="EMBL/GenBank/DDBJ databases">
        <authorList>
            <person name="Nguyen H.D."/>
            <person name="Samba Siva P."/>
            <person name="Cullis J."/>
            <person name="Levesque C.A."/>
            <person name="Hambleton S."/>
        </authorList>
    </citation>
    <scope>NUCLEOTIDE SEQUENCE</scope>
    <source>
        <strain evidence="9">DAOMC 236422</strain>
    </source>
</reference>
<evidence type="ECO:0000256" key="7">
    <source>
        <dbReference type="SAM" id="Phobius"/>
    </source>
</evidence>
<feature type="transmembrane region" description="Helical" evidence="7">
    <location>
        <begin position="348"/>
        <end position="367"/>
    </location>
</feature>
<reference evidence="9" key="2">
    <citation type="journal article" date="2019" name="IMA Fungus">
        <title>Genome sequencing and comparison of five Tilletia species to identify candidate genes for the detection of regulated species infecting wheat.</title>
        <authorList>
            <person name="Nguyen H.D.T."/>
            <person name="Sultana T."/>
            <person name="Kesanakurti P."/>
            <person name="Hambleton S."/>
        </authorList>
    </citation>
    <scope>NUCLEOTIDE SEQUENCE</scope>
    <source>
        <strain evidence="9">DAOMC 236422</strain>
    </source>
</reference>
<evidence type="ECO:0000259" key="8">
    <source>
        <dbReference type="PROSITE" id="PS50850"/>
    </source>
</evidence>
<dbReference type="GO" id="GO:0016020">
    <property type="term" value="C:membrane"/>
    <property type="evidence" value="ECO:0007669"/>
    <property type="project" value="UniProtKB-SubCell"/>
</dbReference>
<name>A0A8X7NBL2_9BASI</name>
<feature type="compositionally biased region" description="Polar residues" evidence="6">
    <location>
        <begin position="296"/>
        <end position="311"/>
    </location>
</feature>
<evidence type="ECO:0000313" key="9">
    <source>
        <dbReference type="EMBL" id="KAE8269020.1"/>
    </source>
</evidence>
<keyword evidence="10" id="KW-1185">Reference proteome</keyword>
<feature type="transmembrane region" description="Helical" evidence="7">
    <location>
        <begin position="508"/>
        <end position="532"/>
    </location>
</feature>
<dbReference type="PROSITE" id="PS50850">
    <property type="entry name" value="MFS"/>
    <property type="match status" value="1"/>
</dbReference>
<gene>
    <name evidence="9" type="ORF">A4X09_0g3317</name>
</gene>
<feature type="transmembrane region" description="Helical" evidence="7">
    <location>
        <begin position="165"/>
        <end position="185"/>
    </location>
</feature>
<evidence type="ECO:0000256" key="2">
    <source>
        <dbReference type="ARBA" id="ARBA00022448"/>
    </source>
</evidence>
<feature type="transmembrane region" description="Helical" evidence="7">
    <location>
        <begin position="109"/>
        <end position="126"/>
    </location>
</feature>
<dbReference type="Proteomes" id="UP000078113">
    <property type="component" value="Unassembled WGS sequence"/>
</dbReference>
<evidence type="ECO:0000256" key="5">
    <source>
        <dbReference type="ARBA" id="ARBA00023136"/>
    </source>
</evidence>
<dbReference type="FunFam" id="1.20.1250.20:FF:000018">
    <property type="entry name" value="MFS transporter permease"/>
    <property type="match status" value="1"/>
</dbReference>
<comment type="caution">
    <text evidence="9">The sequence shown here is derived from an EMBL/GenBank/DDBJ whole genome shotgun (WGS) entry which is preliminary data.</text>
</comment>
<keyword evidence="3 7" id="KW-0812">Transmembrane</keyword>
<feature type="compositionally biased region" description="Basic and acidic residues" evidence="6">
    <location>
        <begin position="283"/>
        <end position="295"/>
    </location>
</feature>
<evidence type="ECO:0000256" key="1">
    <source>
        <dbReference type="ARBA" id="ARBA00004141"/>
    </source>
</evidence>
<dbReference type="InterPro" id="IPR011701">
    <property type="entry name" value="MFS"/>
</dbReference>